<sequence>MDYGMSELVAIVGKLAEKYTGHEHTSISYEKAEQLMEAVLYCICETEKENTEFAVRGEKLDAERVYLLGKHLVEEKVKKSLELYNHISAEFCDYGNFCLQNIFLKDLPYFFEHYNYQFAPQDTMIIINYSTWNDVSSDKGVDKIWNFLQSVLLEQKFLQAFPKQEIYRVLIKYDIANEGEAENLCEIILRTIMMNIFLGKYPLDSEFTKEDCIRLQELFKGMREDEIEKQFQKIVQKLVENYYGGDEKLQDYLCIGLRDMAVRTKNAVQNETLIGYLKIDCTLL</sequence>
<comment type="caution">
    <text evidence="1">The sequence shown here is derived from an EMBL/GenBank/DDBJ whole genome shotgun (WGS) entry which is preliminary data.</text>
</comment>
<organism evidence="1 2">
    <name type="scientific">Mediterraneibacter hominis</name>
    <dbReference type="NCBI Taxonomy" id="2763054"/>
    <lineage>
        <taxon>Bacteria</taxon>
        <taxon>Bacillati</taxon>
        <taxon>Bacillota</taxon>
        <taxon>Clostridia</taxon>
        <taxon>Lachnospirales</taxon>
        <taxon>Lachnospiraceae</taxon>
        <taxon>Mediterraneibacter</taxon>
    </lineage>
</organism>
<evidence type="ECO:0000313" key="2">
    <source>
        <dbReference type="Proteomes" id="UP000652477"/>
    </source>
</evidence>
<dbReference type="AlphaFoldDB" id="A0A923LJJ1"/>
<evidence type="ECO:0000313" key="1">
    <source>
        <dbReference type="EMBL" id="MBC5690007.1"/>
    </source>
</evidence>
<keyword evidence="2" id="KW-1185">Reference proteome</keyword>
<dbReference type="EMBL" id="JACOPF010000003">
    <property type="protein sequence ID" value="MBC5690007.1"/>
    <property type="molecule type" value="Genomic_DNA"/>
</dbReference>
<proteinExistence type="predicted"/>
<accession>A0A923LJJ1</accession>
<name>A0A923LJJ1_9FIRM</name>
<dbReference type="Proteomes" id="UP000652477">
    <property type="component" value="Unassembled WGS sequence"/>
</dbReference>
<dbReference type="RefSeq" id="WP_186876663.1">
    <property type="nucleotide sequence ID" value="NZ_JACOPF010000003.1"/>
</dbReference>
<reference evidence="1" key="1">
    <citation type="submission" date="2020-08" db="EMBL/GenBank/DDBJ databases">
        <title>Genome public.</title>
        <authorList>
            <person name="Liu C."/>
            <person name="Sun Q."/>
        </authorList>
    </citation>
    <scope>NUCLEOTIDE SEQUENCE</scope>
    <source>
        <strain evidence="1">NSJ-55</strain>
    </source>
</reference>
<dbReference type="InterPro" id="IPR045751">
    <property type="entry name" value="DUF6179"/>
</dbReference>
<dbReference type="Pfam" id="PF19677">
    <property type="entry name" value="DUF6179"/>
    <property type="match status" value="1"/>
</dbReference>
<gene>
    <name evidence="1" type="ORF">H8S37_13905</name>
</gene>
<protein>
    <submittedName>
        <fullName evidence="1">Uncharacterized protein</fullName>
    </submittedName>
</protein>